<sequence length="264" mass="28474">MYKDKVIWITGASSGIGLELTKQLADLGACIVLSARRRDVLEEIVSQLPGGASRHWVAPLDLAAVDELIPAAEAYLKEIGPVDVLINNGGISQRSLFLDTDFDVYRRLMDVNYLATVALSKAVLPAMVARRSGLIVSISSVAGKIGSKLRTGYSGSKYAVVGFMDCLRAELAEHNVACLTVCPGSIQTNIAINALNAEGEAQQKNDDSIINGMPVEQCVEQIIKAMSKGKDEVVIGRGISGMAPTLKRFFPRLYTKLAAKMEYR</sequence>
<dbReference type="Gene3D" id="3.40.50.720">
    <property type="entry name" value="NAD(P)-binding Rossmann-like Domain"/>
    <property type="match status" value="1"/>
</dbReference>
<dbReference type="InterPro" id="IPR020904">
    <property type="entry name" value="Sc_DH/Rdtase_CS"/>
</dbReference>
<dbReference type="PANTHER" id="PTHR44196">
    <property type="entry name" value="DEHYDROGENASE/REDUCTASE SDR FAMILY MEMBER 7B"/>
    <property type="match status" value="1"/>
</dbReference>
<proteinExistence type="inferred from homology"/>
<reference evidence="4 5" key="1">
    <citation type="submission" date="2018-01" db="EMBL/GenBank/DDBJ databases">
        <authorList>
            <person name="Yu X.-D."/>
        </authorList>
    </citation>
    <scope>NUCLEOTIDE SEQUENCE [LARGE SCALE GENOMIC DNA]</scope>
    <source>
        <strain evidence="4 5">ZX-21</strain>
    </source>
</reference>
<comment type="similarity">
    <text evidence="1 3">Belongs to the short-chain dehydrogenases/reductases (SDR) family.</text>
</comment>
<evidence type="ECO:0000313" key="4">
    <source>
        <dbReference type="EMBL" id="POP52373.1"/>
    </source>
</evidence>
<dbReference type="GO" id="GO:0016491">
    <property type="term" value="F:oxidoreductase activity"/>
    <property type="evidence" value="ECO:0007669"/>
    <property type="project" value="UniProtKB-KW"/>
</dbReference>
<evidence type="ECO:0000256" key="2">
    <source>
        <dbReference type="ARBA" id="ARBA00023002"/>
    </source>
</evidence>
<dbReference type="InterPro" id="IPR002347">
    <property type="entry name" value="SDR_fam"/>
</dbReference>
<dbReference type="PRINTS" id="PR00081">
    <property type="entry name" value="GDHRDH"/>
</dbReference>
<organism evidence="4 5">
    <name type="scientific">Zhongshania marina</name>
    <dbReference type="NCBI Taxonomy" id="2304603"/>
    <lineage>
        <taxon>Bacteria</taxon>
        <taxon>Pseudomonadati</taxon>
        <taxon>Pseudomonadota</taxon>
        <taxon>Gammaproteobacteria</taxon>
        <taxon>Cellvibrionales</taxon>
        <taxon>Spongiibacteraceae</taxon>
        <taxon>Zhongshania</taxon>
    </lineage>
</organism>
<dbReference type="Proteomes" id="UP000237222">
    <property type="component" value="Unassembled WGS sequence"/>
</dbReference>
<dbReference type="EMBL" id="PQGG01000029">
    <property type="protein sequence ID" value="POP52373.1"/>
    <property type="molecule type" value="Genomic_DNA"/>
</dbReference>
<evidence type="ECO:0000256" key="1">
    <source>
        <dbReference type="ARBA" id="ARBA00006484"/>
    </source>
</evidence>
<dbReference type="PANTHER" id="PTHR44196:SF1">
    <property type="entry name" value="DEHYDROGENASE_REDUCTASE SDR FAMILY MEMBER 7B"/>
    <property type="match status" value="1"/>
</dbReference>
<comment type="caution">
    <text evidence="4">The sequence shown here is derived from an EMBL/GenBank/DDBJ whole genome shotgun (WGS) entry which is preliminary data.</text>
</comment>
<dbReference type="AlphaFoldDB" id="A0A2S4HEF4"/>
<dbReference type="RefSeq" id="WP_103684832.1">
    <property type="nucleotide sequence ID" value="NZ_PQGG01000029.1"/>
</dbReference>
<gene>
    <name evidence="4" type="ORF">C0068_12630</name>
</gene>
<evidence type="ECO:0000256" key="3">
    <source>
        <dbReference type="RuleBase" id="RU000363"/>
    </source>
</evidence>
<dbReference type="PROSITE" id="PS00061">
    <property type="entry name" value="ADH_SHORT"/>
    <property type="match status" value="1"/>
</dbReference>
<name>A0A2S4HEF4_9GAMM</name>
<dbReference type="SUPFAM" id="SSF51735">
    <property type="entry name" value="NAD(P)-binding Rossmann-fold domains"/>
    <property type="match status" value="1"/>
</dbReference>
<protein>
    <submittedName>
        <fullName evidence="4">Short chain dehydrogenase</fullName>
    </submittedName>
</protein>
<dbReference type="NCBIfam" id="NF004825">
    <property type="entry name" value="PRK06181.1"/>
    <property type="match status" value="1"/>
</dbReference>
<accession>A0A2S4HEF4</accession>
<dbReference type="InterPro" id="IPR036291">
    <property type="entry name" value="NAD(P)-bd_dom_sf"/>
</dbReference>
<keyword evidence="2" id="KW-0560">Oxidoreductase</keyword>
<dbReference type="GO" id="GO:0016020">
    <property type="term" value="C:membrane"/>
    <property type="evidence" value="ECO:0007669"/>
    <property type="project" value="TreeGrafter"/>
</dbReference>
<dbReference type="OrthoDB" id="6503536at2"/>
<evidence type="ECO:0000313" key="5">
    <source>
        <dbReference type="Proteomes" id="UP000237222"/>
    </source>
</evidence>
<dbReference type="PRINTS" id="PR00080">
    <property type="entry name" value="SDRFAMILY"/>
</dbReference>
<dbReference type="Pfam" id="PF00106">
    <property type="entry name" value="adh_short"/>
    <property type="match status" value="1"/>
</dbReference>